<proteinExistence type="predicted"/>
<keyword evidence="2" id="KW-1185">Reference proteome</keyword>
<sequence>MTIVPDEVNRVRWFVRGLTFSIKSYLFRVARERASLQSMVSTTKEAELMVLKEFGEPKMSCSSGNFFLCLI</sequence>
<evidence type="ECO:0000313" key="2">
    <source>
        <dbReference type="Proteomes" id="UP001311915"/>
    </source>
</evidence>
<name>A0AAV9K1D0_9SOLN</name>
<protein>
    <submittedName>
        <fullName evidence="1">Uncharacterized protein</fullName>
    </submittedName>
</protein>
<dbReference type="AlphaFoldDB" id="A0AAV9K1D0"/>
<organism evidence="1 2">
    <name type="scientific">Solanum pinnatisectum</name>
    <name type="common">tansyleaf nightshade</name>
    <dbReference type="NCBI Taxonomy" id="50273"/>
    <lineage>
        <taxon>Eukaryota</taxon>
        <taxon>Viridiplantae</taxon>
        <taxon>Streptophyta</taxon>
        <taxon>Embryophyta</taxon>
        <taxon>Tracheophyta</taxon>
        <taxon>Spermatophyta</taxon>
        <taxon>Magnoliopsida</taxon>
        <taxon>eudicotyledons</taxon>
        <taxon>Gunneridae</taxon>
        <taxon>Pentapetalae</taxon>
        <taxon>asterids</taxon>
        <taxon>lamiids</taxon>
        <taxon>Solanales</taxon>
        <taxon>Solanaceae</taxon>
        <taxon>Solanoideae</taxon>
        <taxon>Solaneae</taxon>
        <taxon>Solanum</taxon>
    </lineage>
</organism>
<dbReference type="EMBL" id="JAWPEI010000051">
    <property type="protein sequence ID" value="KAK4706768.1"/>
    <property type="molecule type" value="Genomic_DNA"/>
</dbReference>
<dbReference type="Proteomes" id="UP001311915">
    <property type="component" value="Unassembled WGS sequence"/>
</dbReference>
<comment type="caution">
    <text evidence="1">The sequence shown here is derived from an EMBL/GenBank/DDBJ whole genome shotgun (WGS) entry which is preliminary data.</text>
</comment>
<gene>
    <name evidence="1" type="ORF">R3W88_033677</name>
</gene>
<accession>A0AAV9K1D0</accession>
<reference evidence="1 2" key="1">
    <citation type="submission" date="2023-10" db="EMBL/GenBank/DDBJ databases">
        <title>Genome-Wide Identification Analysis in wild type Solanum Pinnatisectum Reveals Some Genes Defensing Phytophthora Infestans.</title>
        <authorList>
            <person name="Sun C."/>
        </authorList>
    </citation>
    <scope>NUCLEOTIDE SEQUENCE [LARGE SCALE GENOMIC DNA]</scope>
    <source>
        <strain evidence="1">LQN</strain>
        <tissue evidence="1">Leaf</tissue>
    </source>
</reference>
<evidence type="ECO:0000313" key="1">
    <source>
        <dbReference type="EMBL" id="KAK4706768.1"/>
    </source>
</evidence>